<dbReference type="RefSeq" id="WP_039322605.1">
    <property type="nucleotide sequence ID" value="NZ_JQHM01000001.1"/>
</dbReference>
<dbReference type="eggNOG" id="ENOG5032RH3">
    <property type="taxonomic scope" value="Bacteria"/>
</dbReference>
<evidence type="ECO:0000256" key="1">
    <source>
        <dbReference type="SAM" id="MobiDB-lite"/>
    </source>
</evidence>
<proteinExistence type="predicted"/>
<evidence type="ECO:0000313" key="3">
    <source>
        <dbReference type="Proteomes" id="UP000032874"/>
    </source>
</evidence>
<evidence type="ECO:0000313" key="2">
    <source>
        <dbReference type="EMBL" id="KFX07293.1"/>
    </source>
</evidence>
<dbReference type="Proteomes" id="UP000032874">
    <property type="component" value="Unassembled WGS sequence"/>
</dbReference>
<organism evidence="2 3">
    <name type="scientific">Pectobacterium betavasculorum</name>
    <dbReference type="NCBI Taxonomy" id="55207"/>
    <lineage>
        <taxon>Bacteria</taxon>
        <taxon>Pseudomonadati</taxon>
        <taxon>Pseudomonadota</taxon>
        <taxon>Gammaproteobacteria</taxon>
        <taxon>Enterobacterales</taxon>
        <taxon>Pectobacteriaceae</taxon>
        <taxon>Pectobacterium</taxon>
    </lineage>
</organism>
<comment type="caution">
    <text evidence="2">The sequence shown here is derived from an EMBL/GenBank/DDBJ whole genome shotgun (WGS) entry which is preliminary data.</text>
</comment>
<dbReference type="STRING" id="55207.KP22_04185"/>
<protein>
    <submittedName>
        <fullName evidence="2">Uncharacterized protein</fullName>
    </submittedName>
</protein>
<name>A0A093UGB9_9GAMM</name>
<dbReference type="EMBL" id="JQHM01000001">
    <property type="protein sequence ID" value="KFX07293.1"/>
    <property type="molecule type" value="Genomic_DNA"/>
</dbReference>
<accession>A0A093UGB9</accession>
<feature type="region of interest" description="Disordered" evidence="1">
    <location>
        <begin position="190"/>
        <end position="226"/>
    </location>
</feature>
<sequence length="226" mass="23741">MGGSKGSNEIKETSQQHAAADVARQQWNLYQNELKPYENLFMDKVEGLNEQQKYDGIAGDVNLGYQQQFRQARRQAADGLTSSGVDPSSGKFQSTLKDVATGQVAGTIDSTNRAQTDQQNKYVAGLQDVQALGAGQKAEALQGYQSIASASQQKAVSDAENSLAKVQGAQGLVGVLGGAAVRTYGLSDAKNQSAPRAFSGSKSDGGFGISSTPFGGTTHSSWLNRG</sequence>
<feature type="compositionally biased region" description="Polar residues" evidence="1">
    <location>
        <begin position="209"/>
        <end position="226"/>
    </location>
</feature>
<gene>
    <name evidence="2" type="ORF">KP22_04185</name>
</gene>
<reference evidence="2 3" key="1">
    <citation type="submission" date="2014-08" db="EMBL/GenBank/DDBJ databases">
        <title>Genome sequences of NCPPB Pectobacterium isolates.</title>
        <authorList>
            <person name="Glover R.H."/>
            <person name="Sapp M."/>
            <person name="Elphinstone J."/>
        </authorList>
    </citation>
    <scope>NUCLEOTIDE SEQUENCE [LARGE SCALE GENOMIC DNA]</scope>
    <source>
        <strain evidence="2 3">NCPPB 2795</strain>
    </source>
</reference>
<dbReference type="AlphaFoldDB" id="A0A093UGB9"/>